<dbReference type="GO" id="GO:0046872">
    <property type="term" value="F:metal ion binding"/>
    <property type="evidence" value="ECO:0007669"/>
    <property type="project" value="UniProtKB-KW"/>
</dbReference>
<dbReference type="STRING" id="1754191.A0A1Y1V2U4"/>
<comment type="similarity">
    <text evidence="3 8">Belongs to the inositol monophosphatase superfamily.</text>
</comment>
<dbReference type="PROSITE" id="PS00629">
    <property type="entry name" value="IMP_1"/>
    <property type="match status" value="1"/>
</dbReference>
<dbReference type="Pfam" id="PF00459">
    <property type="entry name" value="Inositol_P"/>
    <property type="match status" value="1"/>
</dbReference>
<reference evidence="9 10" key="1">
    <citation type="submission" date="2016-08" db="EMBL/GenBank/DDBJ databases">
        <title>Genomes of anaerobic fungi encode conserved fungal cellulosomes for biomass hydrolysis.</title>
        <authorList>
            <consortium name="DOE Joint Genome Institute"/>
            <person name="Haitjema C.H."/>
            <person name="Gilmore S.P."/>
            <person name="Henske J.K."/>
            <person name="Solomon K.V."/>
            <person name="De Groot R."/>
            <person name="Kuo A."/>
            <person name="Mondo S.J."/>
            <person name="Salamov A.A."/>
            <person name="Labutti K."/>
            <person name="Zhao Z."/>
            <person name="Chiniquy J."/>
            <person name="Barry K."/>
            <person name="Brewer H.M."/>
            <person name="Purvine S.O."/>
            <person name="Wright A.T."/>
            <person name="Boxma B."/>
            <person name="Van Alen T."/>
            <person name="Hackstein J.H."/>
            <person name="Baker S.E."/>
            <person name="Grigoriev I.V."/>
            <person name="O'Malley M.A."/>
        </authorList>
    </citation>
    <scope>NUCLEOTIDE SEQUENCE [LARGE SCALE GENOMIC DNA]</scope>
    <source>
        <strain evidence="10">finn</strain>
    </source>
</reference>
<evidence type="ECO:0000256" key="5">
    <source>
        <dbReference type="ARBA" id="ARBA00022801"/>
    </source>
</evidence>
<dbReference type="PANTHER" id="PTHR20854:SF4">
    <property type="entry name" value="INOSITOL-1-MONOPHOSPHATASE-RELATED"/>
    <property type="match status" value="1"/>
</dbReference>
<evidence type="ECO:0000256" key="7">
    <source>
        <dbReference type="PIRSR" id="PIRSR600760-2"/>
    </source>
</evidence>
<dbReference type="PANTHER" id="PTHR20854">
    <property type="entry name" value="INOSITOL MONOPHOSPHATASE"/>
    <property type="match status" value="1"/>
</dbReference>
<dbReference type="UniPathway" id="UPA00823">
    <property type="reaction ID" value="UER00788"/>
</dbReference>
<dbReference type="InterPro" id="IPR000760">
    <property type="entry name" value="Inositol_monophosphatase-like"/>
</dbReference>
<protein>
    <recommendedName>
        <fullName evidence="8">Inositol-1-monophosphatase</fullName>
        <ecNumber evidence="8">3.1.3.25</ecNumber>
    </recommendedName>
</protein>
<evidence type="ECO:0000256" key="6">
    <source>
        <dbReference type="ARBA" id="ARBA00022842"/>
    </source>
</evidence>
<feature type="binding site" evidence="7">
    <location>
        <position position="100"/>
    </location>
    <ligand>
        <name>Mg(2+)</name>
        <dbReference type="ChEBI" id="CHEBI:18420"/>
        <label>1</label>
        <note>catalytic</note>
    </ligand>
</feature>
<dbReference type="Proteomes" id="UP000193719">
    <property type="component" value="Unassembled WGS sequence"/>
</dbReference>
<dbReference type="OrthoDB" id="10254945at2759"/>
<name>A0A1Y1V2U4_9FUNG</name>
<keyword evidence="4 7" id="KW-0479">Metal-binding</keyword>
<evidence type="ECO:0000313" key="10">
    <source>
        <dbReference type="Proteomes" id="UP000193719"/>
    </source>
</evidence>
<accession>A0A1Y1V2U4</accession>
<dbReference type="FunFam" id="3.30.540.10:FF:000004">
    <property type="entry name" value="Inositol-1-monophosphatase"/>
    <property type="match status" value="1"/>
</dbReference>
<dbReference type="InterPro" id="IPR020550">
    <property type="entry name" value="Inositol_monophosphatase_CS"/>
</dbReference>
<keyword evidence="6 7" id="KW-0460">Magnesium</keyword>
<dbReference type="GO" id="GO:0007165">
    <property type="term" value="P:signal transduction"/>
    <property type="evidence" value="ECO:0007669"/>
    <property type="project" value="TreeGrafter"/>
</dbReference>
<gene>
    <name evidence="9" type="ORF">BCR36DRAFT_406056</name>
</gene>
<dbReference type="PROSITE" id="PS00630">
    <property type="entry name" value="IMP_2"/>
    <property type="match status" value="1"/>
</dbReference>
<comment type="cofactor">
    <cofactor evidence="2 7 8">
        <name>Mg(2+)</name>
        <dbReference type="ChEBI" id="CHEBI:18420"/>
    </cofactor>
</comment>
<evidence type="ECO:0000313" key="9">
    <source>
        <dbReference type="EMBL" id="ORX45138.1"/>
    </source>
</evidence>
<evidence type="ECO:0000256" key="2">
    <source>
        <dbReference type="ARBA" id="ARBA00001946"/>
    </source>
</evidence>
<keyword evidence="10" id="KW-1185">Reference proteome</keyword>
<dbReference type="GO" id="GO:0006021">
    <property type="term" value="P:inositol biosynthetic process"/>
    <property type="evidence" value="ECO:0007669"/>
    <property type="project" value="UniProtKB-UniPathway"/>
</dbReference>
<evidence type="ECO:0000256" key="3">
    <source>
        <dbReference type="ARBA" id="ARBA00009759"/>
    </source>
</evidence>
<feature type="binding site" evidence="7">
    <location>
        <position position="231"/>
    </location>
    <ligand>
        <name>Mg(2+)</name>
        <dbReference type="ChEBI" id="CHEBI:18420"/>
        <label>1</label>
        <note>catalytic</note>
    </ligand>
</feature>
<dbReference type="GO" id="GO:0046854">
    <property type="term" value="P:phosphatidylinositol phosphate biosynthetic process"/>
    <property type="evidence" value="ECO:0007669"/>
    <property type="project" value="InterPro"/>
</dbReference>
<dbReference type="SUPFAM" id="SSF56655">
    <property type="entry name" value="Carbohydrate phosphatase"/>
    <property type="match status" value="1"/>
</dbReference>
<organism evidence="9 10">
    <name type="scientific">Piromyces finnis</name>
    <dbReference type="NCBI Taxonomy" id="1754191"/>
    <lineage>
        <taxon>Eukaryota</taxon>
        <taxon>Fungi</taxon>
        <taxon>Fungi incertae sedis</taxon>
        <taxon>Chytridiomycota</taxon>
        <taxon>Chytridiomycota incertae sedis</taxon>
        <taxon>Neocallimastigomycetes</taxon>
        <taxon>Neocallimastigales</taxon>
        <taxon>Neocallimastigaceae</taxon>
        <taxon>Piromyces</taxon>
    </lineage>
</organism>
<comment type="caution">
    <text evidence="9">The sequence shown here is derived from an EMBL/GenBank/DDBJ whole genome shotgun (WGS) entry which is preliminary data.</text>
</comment>
<dbReference type="PRINTS" id="PR00377">
    <property type="entry name" value="IMPHPHTASES"/>
</dbReference>
<dbReference type="EMBL" id="MCFH01000041">
    <property type="protein sequence ID" value="ORX45138.1"/>
    <property type="molecule type" value="Genomic_DNA"/>
</dbReference>
<dbReference type="Gene3D" id="3.40.190.80">
    <property type="match status" value="1"/>
</dbReference>
<sequence>MSSEYQQYLDEAVKIAKIAGKIIKESFENRQFISENLNIKQNNSSDLVTATDQYVEKMVKSHLNKTFPTHSFIGEETTAANNNASCNLTDEPTWCIDPIDGTTNFVHGLPFICISIGLLIKKEPVIGVIFNPILNDLYTASKNGGAFLNGKPLPTIRPIQPLETLEKSLIITEYGANRSEESIKAKLDTLHDVISYPVHGIRSFGSAAINMCYVARGSCDAYYEIGIHAWDVCAATCILRESGGVVVGWKPYKSTTEPDKKKLKTGNEEDIDIINEKFDILNRHVLCIRQLAEGPKKQNEILAEIRKRLIDFETERD</sequence>
<dbReference type="InterPro" id="IPR033942">
    <property type="entry name" value="IMPase"/>
</dbReference>
<dbReference type="GO" id="GO:0008934">
    <property type="term" value="F:inositol monophosphate 1-phosphatase activity"/>
    <property type="evidence" value="ECO:0007669"/>
    <property type="project" value="InterPro"/>
</dbReference>
<dbReference type="CDD" id="cd01639">
    <property type="entry name" value="IMPase"/>
    <property type="match status" value="1"/>
</dbReference>
<feature type="binding site" evidence="7">
    <location>
        <position position="75"/>
    </location>
    <ligand>
        <name>Mg(2+)</name>
        <dbReference type="ChEBI" id="CHEBI:18420"/>
        <label>1</label>
        <note>catalytic</note>
    </ligand>
</feature>
<reference evidence="9 10" key="2">
    <citation type="submission" date="2016-08" db="EMBL/GenBank/DDBJ databases">
        <title>Pervasive Adenine N6-methylation of Active Genes in Fungi.</title>
        <authorList>
            <consortium name="DOE Joint Genome Institute"/>
            <person name="Mondo S.J."/>
            <person name="Dannebaum R.O."/>
            <person name="Kuo R.C."/>
            <person name="Labutti K."/>
            <person name="Haridas S."/>
            <person name="Kuo A."/>
            <person name="Salamov A."/>
            <person name="Ahrendt S.R."/>
            <person name="Lipzen A."/>
            <person name="Sullivan W."/>
            <person name="Andreopoulos W.B."/>
            <person name="Clum A."/>
            <person name="Lindquist E."/>
            <person name="Daum C."/>
            <person name="Ramamoorthy G.K."/>
            <person name="Gryganskyi A."/>
            <person name="Culley D."/>
            <person name="Magnuson J.K."/>
            <person name="James T.Y."/>
            <person name="O'Malley M.A."/>
            <person name="Stajich J.E."/>
            <person name="Spatafora J.W."/>
            <person name="Visel A."/>
            <person name="Grigoriev I.V."/>
        </authorList>
    </citation>
    <scope>NUCLEOTIDE SEQUENCE [LARGE SCALE GENOMIC DNA]</scope>
    <source>
        <strain evidence="10">finn</strain>
    </source>
</reference>
<dbReference type="EC" id="3.1.3.25" evidence="8"/>
<evidence type="ECO:0000256" key="4">
    <source>
        <dbReference type="ARBA" id="ARBA00022723"/>
    </source>
</evidence>
<dbReference type="Gene3D" id="3.30.540.10">
    <property type="entry name" value="Fructose-1,6-Bisphosphatase, subunit A, domain 1"/>
    <property type="match status" value="1"/>
</dbReference>
<keyword evidence="5 8" id="KW-0378">Hydrolase</keyword>
<dbReference type="InterPro" id="IPR020583">
    <property type="entry name" value="Inositol_monoP_metal-BS"/>
</dbReference>
<comment type="pathway">
    <text evidence="8">Polyol metabolism; myo-inositol biosynthesis; myo-inositol from D-glucose 6-phosphate: step 2/2.</text>
</comment>
<feature type="binding site" evidence="7">
    <location>
        <position position="97"/>
    </location>
    <ligand>
        <name>Mg(2+)</name>
        <dbReference type="ChEBI" id="CHEBI:18420"/>
        <label>1</label>
        <note>catalytic</note>
    </ligand>
</feature>
<dbReference type="AlphaFoldDB" id="A0A1Y1V2U4"/>
<evidence type="ECO:0000256" key="8">
    <source>
        <dbReference type="RuleBase" id="RU364068"/>
    </source>
</evidence>
<comment type="catalytic activity">
    <reaction evidence="1 8">
        <text>a myo-inositol phosphate + H2O = myo-inositol + phosphate</text>
        <dbReference type="Rhea" id="RHEA:24056"/>
        <dbReference type="ChEBI" id="CHEBI:15377"/>
        <dbReference type="ChEBI" id="CHEBI:17268"/>
        <dbReference type="ChEBI" id="CHEBI:43474"/>
        <dbReference type="ChEBI" id="CHEBI:84139"/>
        <dbReference type="EC" id="3.1.3.25"/>
    </reaction>
</comment>
<feature type="binding site" evidence="7">
    <location>
        <position position="99"/>
    </location>
    <ligand>
        <name>Mg(2+)</name>
        <dbReference type="ChEBI" id="CHEBI:18420"/>
        <label>1</label>
        <note>catalytic</note>
    </ligand>
</feature>
<proteinExistence type="inferred from homology"/>
<evidence type="ECO:0000256" key="1">
    <source>
        <dbReference type="ARBA" id="ARBA00001033"/>
    </source>
</evidence>